<dbReference type="CDD" id="cd18787">
    <property type="entry name" value="SF2_C_DEAD"/>
    <property type="match status" value="1"/>
</dbReference>
<evidence type="ECO:0000313" key="11">
    <source>
        <dbReference type="RefSeq" id="XP_027193647.1"/>
    </source>
</evidence>
<dbReference type="Proteomes" id="UP000515146">
    <property type="component" value="Unplaced"/>
</dbReference>
<dbReference type="InterPro" id="IPR050079">
    <property type="entry name" value="DEAD_box_RNA_helicase"/>
</dbReference>
<keyword evidence="2" id="KW-0547">Nucleotide-binding</keyword>
<dbReference type="InterPro" id="IPR011545">
    <property type="entry name" value="DEAD/DEAH_box_helicase_dom"/>
</dbReference>
<dbReference type="GO" id="GO:0003724">
    <property type="term" value="F:RNA helicase activity"/>
    <property type="evidence" value="ECO:0007669"/>
    <property type="project" value="UniProtKB-EC"/>
</dbReference>
<evidence type="ECO:0000256" key="5">
    <source>
        <dbReference type="ARBA" id="ARBA00022840"/>
    </source>
</evidence>
<feature type="domain" description="DEAD-box RNA helicase Q" evidence="9">
    <location>
        <begin position="5"/>
        <end position="33"/>
    </location>
</feature>
<proteinExistence type="predicted"/>
<dbReference type="Pfam" id="PF00271">
    <property type="entry name" value="Helicase_C"/>
    <property type="match status" value="1"/>
</dbReference>
<evidence type="ECO:0000313" key="10">
    <source>
        <dbReference type="Proteomes" id="UP000515146"/>
    </source>
</evidence>
<dbReference type="Pfam" id="PF00270">
    <property type="entry name" value="DEAD"/>
    <property type="match status" value="1"/>
</dbReference>
<feature type="domain" description="Helicase ATP-binding" evidence="7">
    <location>
        <begin position="37"/>
        <end position="211"/>
    </location>
</feature>
<dbReference type="GO" id="GO:0005829">
    <property type="term" value="C:cytosol"/>
    <property type="evidence" value="ECO:0007669"/>
    <property type="project" value="TreeGrafter"/>
</dbReference>
<dbReference type="GO" id="GO:0005524">
    <property type="term" value="F:ATP binding"/>
    <property type="evidence" value="ECO:0007669"/>
    <property type="project" value="UniProtKB-KW"/>
</dbReference>
<dbReference type="GO" id="GO:0003676">
    <property type="term" value="F:nucleic acid binding"/>
    <property type="evidence" value="ECO:0007669"/>
    <property type="project" value="InterPro"/>
</dbReference>
<dbReference type="OMA" id="SHICHAV"/>
<dbReference type="InParanoid" id="A0A6P6XJS0"/>
<evidence type="ECO:0000259" key="7">
    <source>
        <dbReference type="PROSITE" id="PS51192"/>
    </source>
</evidence>
<dbReference type="SMART" id="SM00487">
    <property type="entry name" value="DEXDc"/>
    <property type="match status" value="1"/>
</dbReference>
<evidence type="ECO:0000256" key="3">
    <source>
        <dbReference type="ARBA" id="ARBA00022801"/>
    </source>
</evidence>
<dbReference type="PROSITE" id="PS51195">
    <property type="entry name" value="Q_MOTIF"/>
    <property type="match status" value="1"/>
</dbReference>
<dbReference type="InterPro" id="IPR027417">
    <property type="entry name" value="P-loop_NTPase"/>
</dbReference>
<dbReference type="PROSITE" id="PS51192">
    <property type="entry name" value="HELICASE_ATP_BIND_1"/>
    <property type="match status" value="1"/>
</dbReference>
<dbReference type="AlphaFoldDB" id="A0A6P6XJS0"/>
<sequence>MSSNSPFGKLGLNSHICHAVKKFGIELPSPIQRKLIPAILNSDKNIIATARTGSGKTLAYLLPILHKLEAHSTIVGIRALIICPTRELVLQVSGVLKKLISFLSDFRICHLVGGMSLSKEFEHLLINPDIVIGTPGRLNYHITNTKIEFSRLEYLILDEADLLVDLNLEYEFNELSKSLKGLSIQRILVSATIPQKLLEFIKTEFDDPICVQLDESKRLNPNLSMNFVFTTESNKITCLAIWLKHLLSSKEQAIVFCSTSHAVTFIGEMLSQFKISNILLTGTLTQKERTENLQSFRNKEISVLVGTDLVARGLDIPNIAYVINFSMPSSPRLFIHRAGRTARKNETGTVISILDYGDMCYLFDLSVYCGLGFEFFKEEYLDSQKNSISFQA</sequence>
<dbReference type="SMART" id="SM00490">
    <property type="entry name" value="HELICc"/>
    <property type="match status" value="1"/>
</dbReference>
<dbReference type="SUPFAM" id="SSF52540">
    <property type="entry name" value="P-loop containing nucleoside triphosphate hydrolases"/>
    <property type="match status" value="1"/>
</dbReference>
<feature type="short sequence motif" description="Q motif" evidence="6">
    <location>
        <begin position="5"/>
        <end position="33"/>
    </location>
</feature>
<evidence type="ECO:0000256" key="4">
    <source>
        <dbReference type="ARBA" id="ARBA00022806"/>
    </source>
</evidence>
<evidence type="ECO:0000259" key="8">
    <source>
        <dbReference type="PROSITE" id="PS51194"/>
    </source>
</evidence>
<dbReference type="Gene3D" id="3.40.50.300">
    <property type="entry name" value="P-loop containing nucleotide triphosphate hydrolases"/>
    <property type="match status" value="2"/>
</dbReference>
<keyword evidence="4" id="KW-0347">Helicase</keyword>
<dbReference type="PANTHER" id="PTHR47959:SF8">
    <property type="entry name" value="RNA HELICASE"/>
    <property type="match status" value="1"/>
</dbReference>
<keyword evidence="3" id="KW-0378">Hydrolase</keyword>
<evidence type="ECO:0000259" key="9">
    <source>
        <dbReference type="PROSITE" id="PS51195"/>
    </source>
</evidence>
<reference evidence="11" key="1">
    <citation type="submission" date="2025-08" db="UniProtKB">
        <authorList>
            <consortium name="RefSeq"/>
        </authorList>
    </citation>
    <scope>IDENTIFICATION</scope>
    <source>
        <strain evidence="11">Airmid</strain>
    </source>
</reference>
<dbReference type="InterPro" id="IPR014014">
    <property type="entry name" value="RNA_helicase_DEAD_Q_motif"/>
</dbReference>
<dbReference type="KEGG" id="dpte:113788383"/>
<dbReference type="GO" id="GO:0016787">
    <property type="term" value="F:hydrolase activity"/>
    <property type="evidence" value="ECO:0007669"/>
    <property type="project" value="UniProtKB-KW"/>
</dbReference>
<feature type="domain" description="Helicase C-terminal" evidence="8">
    <location>
        <begin position="242"/>
        <end position="388"/>
    </location>
</feature>
<dbReference type="PROSITE" id="PS51194">
    <property type="entry name" value="HELICASE_CTER"/>
    <property type="match status" value="1"/>
</dbReference>
<dbReference type="OrthoDB" id="4310724at2759"/>
<protein>
    <recommendedName>
        <fullName evidence="1">RNA helicase</fullName>
        <ecNumber evidence="1">3.6.4.13</ecNumber>
    </recommendedName>
</protein>
<dbReference type="EC" id="3.6.4.13" evidence="1"/>
<dbReference type="RefSeq" id="XP_027193647.1">
    <property type="nucleotide sequence ID" value="XM_027337846.1"/>
</dbReference>
<gene>
    <name evidence="11" type="primary">LOC113788383</name>
</gene>
<dbReference type="InterPro" id="IPR001650">
    <property type="entry name" value="Helicase_C-like"/>
</dbReference>
<keyword evidence="10" id="KW-1185">Reference proteome</keyword>
<name>A0A6P6XJS0_DERPT</name>
<evidence type="ECO:0000256" key="6">
    <source>
        <dbReference type="PROSITE-ProRule" id="PRU00552"/>
    </source>
</evidence>
<evidence type="ECO:0000256" key="1">
    <source>
        <dbReference type="ARBA" id="ARBA00012552"/>
    </source>
</evidence>
<evidence type="ECO:0000256" key="2">
    <source>
        <dbReference type="ARBA" id="ARBA00022741"/>
    </source>
</evidence>
<dbReference type="InterPro" id="IPR014001">
    <property type="entry name" value="Helicase_ATP-bd"/>
</dbReference>
<organism evidence="10 11">
    <name type="scientific">Dermatophagoides pteronyssinus</name>
    <name type="common">European house dust mite</name>
    <dbReference type="NCBI Taxonomy" id="6956"/>
    <lineage>
        <taxon>Eukaryota</taxon>
        <taxon>Metazoa</taxon>
        <taxon>Ecdysozoa</taxon>
        <taxon>Arthropoda</taxon>
        <taxon>Chelicerata</taxon>
        <taxon>Arachnida</taxon>
        <taxon>Acari</taxon>
        <taxon>Acariformes</taxon>
        <taxon>Sarcoptiformes</taxon>
        <taxon>Astigmata</taxon>
        <taxon>Psoroptidia</taxon>
        <taxon>Analgoidea</taxon>
        <taxon>Pyroglyphidae</taxon>
        <taxon>Dermatophagoidinae</taxon>
        <taxon>Dermatophagoides</taxon>
    </lineage>
</organism>
<accession>A0A6P6XJS0</accession>
<keyword evidence="5" id="KW-0067">ATP-binding</keyword>
<dbReference type="PANTHER" id="PTHR47959">
    <property type="entry name" value="ATP-DEPENDENT RNA HELICASE RHLE-RELATED"/>
    <property type="match status" value="1"/>
</dbReference>